<dbReference type="Proteomes" id="UP000028534">
    <property type="component" value="Unassembled WGS sequence"/>
</dbReference>
<dbReference type="CDD" id="cd03454">
    <property type="entry name" value="YdeM"/>
    <property type="match status" value="1"/>
</dbReference>
<reference evidence="2 3" key="1">
    <citation type="submission" date="2014-03" db="EMBL/GenBank/DDBJ databases">
        <title>Genome sequence of Sphingobium yanoikuyae B1.</title>
        <authorList>
            <person name="Gan H.M."/>
            <person name="Gan H.Y."/>
            <person name="Savka M.A."/>
        </authorList>
    </citation>
    <scope>NUCLEOTIDE SEQUENCE [LARGE SCALE GENOMIC DNA]</scope>
    <source>
        <strain evidence="2 3">B1</strain>
    </source>
</reference>
<dbReference type="eggNOG" id="COG2030">
    <property type="taxonomic scope" value="Bacteria"/>
</dbReference>
<dbReference type="PANTHER" id="PTHR43664">
    <property type="entry name" value="MONOAMINE OXIDASE-RELATED"/>
    <property type="match status" value="1"/>
</dbReference>
<organism evidence="2 3">
    <name type="scientific">Sphingobium yanoikuyae</name>
    <name type="common">Sphingomonas yanoikuyae</name>
    <dbReference type="NCBI Taxonomy" id="13690"/>
    <lineage>
        <taxon>Bacteria</taxon>
        <taxon>Pseudomonadati</taxon>
        <taxon>Pseudomonadota</taxon>
        <taxon>Alphaproteobacteria</taxon>
        <taxon>Sphingomonadales</taxon>
        <taxon>Sphingomonadaceae</taxon>
        <taxon>Sphingobium</taxon>
    </lineage>
</organism>
<dbReference type="Pfam" id="PF01575">
    <property type="entry name" value="MaoC_dehydratas"/>
    <property type="match status" value="1"/>
</dbReference>
<dbReference type="AlphaFoldDB" id="A0A084EFX2"/>
<name>A0A084EFX2_SPHYA</name>
<dbReference type="RefSeq" id="WP_037521679.1">
    <property type="nucleotide sequence ID" value="NZ_DAMCWT010000009.1"/>
</dbReference>
<dbReference type="EMBL" id="JGVR01000026">
    <property type="protein sequence ID" value="KEZ16864.1"/>
    <property type="molecule type" value="Genomic_DNA"/>
</dbReference>
<comment type="caution">
    <text evidence="2">The sequence shown here is derived from an EMBL/GenBank/DDBJ whole genome shotgun (WGS) entry which is preliminary data.</text>
</comment>
<dbReference type="SUPFAM" id="SSF54637">
    <property type="entry name" value="Thioesterase/thiol ester dehydrase-isomerase"/>
    <property type="match status" value="1"/>
</dbReference>
<evidence type="ECO:0000259" key="1">
    <source>
        <dbReference type="Pfam" id="PF01575"/>
    </source>
</evidence>
<gene>
    <name evidence="2" type="ORF">CP98_03836</name>
</gene>
<sequence length="146" mass="16195">MDKLYLDDLHVGDTFESREIQISEEQIIEFASLYDPQPFHIDPDAARATFFGELAASGWHTMGITMRLIVESVPIAGGIIGAGAEVTWPRPTRPGDVLRVRSQVTAVTPSKSREDRGMVILRSLTFGGDGEVRQDFTARLMVFKKS</sequence>
<dbReference type="PATRIC" id="fig|13690.10.peg.3935"/>
<dbReference type="Gene3D" id="3.10.129.10">
    <property type="entry name" value="Hotdog Thioesterase"/>
    <property type="match status" value="1"/>
</dbReference>
<protein>
    <submittedName>
        <fullName evidence="2">MaoC-like dehydratase</fullName>
    </submittedName>
</protein>
<dbReference type="InterPro" id="IPR052342">
    <property type="entry name" value="MCH/BMMD"/>
</dbReference>
<evidence type="ECO:0000313" key="2">
    <source>
        <dbReference type="EMBL" id="KEZ16864.1"/>
    </source>
</evidence>
<feature type="domain" description="MaoC-like" evidence="1">
    <location>
        <begin position="12"/>
        <end position="111"/>
    </location>
</feature>
<dbReference type="InterPro" id="IPR029069">
    <property type="entry name" value="HotDog_dom_sf"/>
</dbReference>
<proteinExistence type="predicted"/>
<dbReference type="PANTHER" id="PTHR43664:SF1">
    <property type="entry name" value="BETA-METHYLMALYL-COA DEHYDRATASE"/>
    <property type="match status" value="1"/>
</dbReference>
<evidence type="ECO:0000313" key="3">
    <source>
        <dbReference type="Proteomes" id="UP000028534"/>
    </source>
</evidence>
<dbReference type="InterPro" id="IPR002539">
    <property type="entry name" value="MaoC-like_dom"/>
</dbReference>
<accession>A0A084EFX2</accession>